<protein>
    <recommendedName>
        <fullName evidence="3">7-cyano-7-deazaguanine synthase</fullName>
    </recommendedName>
</protein>
<proteinExistence type="predicted"/>
<dbReference type="Proteomes" id="UP001465426">
    <property type="component" value="Unassembled WGS sequence"/>
</dbReference>
<reference evidence="1 2" key="1">
    <citation type="submission" date="2024-03" db="EMBL/GenBank/DDBJ databases">
        <title>Human intestinal bacterial collection.</title>
        <authorList>
            <person name="Pauvert C."/>
            <person name="Hitch T.C.A."/>
            <person name="Clavel T."/>
        </authorList>
    </citation>
    <scope>NUCLEOTIDE SEQUENCE [LARGE SCALE GENOMIC DNA]</scope>
    <source>
        <strain evidence="1 2">CLA-SR-H024</strain>
    </source>
</reference>
<gene>
    <name evidence="1" type="ORF">WMO63_08825</name>
</gene>
<evidence type="ECO:0008006" key="3">
    <source>
        <dbReference type="Google" id="ProtNLM"/>
    </source>
</evidence>
<dbReference type="EMBL" id="JBBMFN010000016">
    <property type="protein sequence ID" value="MEQ2465767.1"/>
    <property type="molecule type" value="Genomic_DNA"/>
</dbReference>
<comment type="caution">
    <text evidence="1">The sequence shown here is derived from an EMBL/GenBank/DDBJ whole genome shotgun (WGS) entry which is preliminary data.</text>
</comment>
<dbReference type="Gene3D" id="3.40.50.620">
    <property type="entry name" value="HUPs"/>
    <property type="match status" value="1"/>
</dbReference>
<evidence type="ECO:0000313" key="1">
    <source>
        <dbReference type="EMBL" id="MEQ2465767.1"/>
    </source>
</evidence>
<accession>A0ABV1F0A6</accession>
<organism evidence="1 2">
    <name type="scientific">Niallia hominis</name>
    <dbReference type="NCBI Taxonomy" id="3133173"/>
    <lineage>
        <taxon>Bacteria</taxon>
        <taxon>Bacillati</taxon>
        <taxon>Bacillota</taxon>
        <taxon>Bacilli</taxon>
        <taxon>Bacillales</taxon>
        <taxon>Bacillaceae</taxon>
        <taxon>Niallia</taxon>
    </lineage>
</organism>
<name>A0ABV1F0A6_9BACI</name>
<sequence>MTKLHQELLQDTYFDYEGEGTSCIDFVTIMGALFYFEHQSKKAKKDNKLIIPVFHAILWEENRPLLEKLIAWILDEPLHLQFQPIDTDLLSPSFLLPNQHDVTLFLDDLDSIIGVAQNAKSSTASDYIRLVNKENEKSKQGKLASFLRSKGTDSTEIITLNSAISKKIRKQQSSVSLCLLVSIAAVKTFFNGGKYVYVYQLSKMNPDPSNGFNIWKKSMHPNTFKHLNDIYAGLDLHLQIQTPILLKSVQSLMLDLPKEYKIQIKNTISCVRMSRNGAILPCGICLSCLQRKIALSSCNSEVYDTFYHYDYEQKISDIENDGDRTIFLESIQQMESICAYLENKLPMLSLEEQYIAKEFADAYYQYMTKYQT</sequence>
<keyword evidence="2" id="KW-1185">Reference proteome</keyword>
<dbReference type="InterPro" id="IPR014729">
    <property type="entry name" value="Rossmann-like_a/b/a_fold"/>
</dbReference>
<evidence type="ECO:0000313" key="2">
    <source>
        <dbReference type="Proteomes" id="UP001465426"/>
    </source>
</evidence>